<comment type="subcellular location">
    <subcellularLocation>
        <location evidence="1">Cytoplasm</location>
    </subcellularLocation>
</comment>
<dbReference type="OrthoDB" id="10057956at2759"/>
<evidence type="ECO:0000256" key="3">
    <source>
        <dbReference type="ARBA" id="ARBA00061308"/>
    </source>
</evidence>
<protein>
    <submittedName>
        <fullName evidence="4">Uncharacterized protein</fullName>
    </submittedName>
</protein>
<proteinExistence type="inferred from homology"/>
<dbReference type="AlphaFoldDB" id="A0A8H7RYH8"/>
<dbReference type="SUPFAM" id="SSF48371">
    <property type="entry name" value="ARM repeat"/>
    <property type="match status" value="1"/>
</dbReference>
<keyword evidence="2" id="KW-0963">Cytoplasm</keyword>
<dbReference type="GO" id="GO:0005737">
    <property type="term" value="C:cytoplasm"/>
    <property type="evidence" value="ECO:0007669"/>
    <property type="project" value="UniProtKB-SubCell"/>
</dbReference>
<name>A0A8H7RYH8_9FUNG</name>
<evidence type="ECO:0000313" key="5">
    <source>
        <dbReference type="Proteomes" id="UP000646827"/>
    </source>
</evidence>
<keyword evidence="5" id="KW-1185">Reference proteome</keyword>
<organism evidence="4 5">
    <name type="scientific">Circinella minor</name>
    <dbReference type="NCBI Taxonomy" id="1195481"/>
    <lineage>
        <taxon>Eukaryota</taxon>
        <taxon>Fungi</taxon>
        <taxon>Fungi incertae sedis</taxon>
        <taxon>Mucoromycota</taxon>
        <taxon>Mucoromycotina</taxon>
        <taxon>Mucoromycetes</taxon>
        <taxon>Mucorales</taxon>
        <taxon>Lichtheimiaceae</taxon>
        <taxon>Circinella</taxon>
    </lineage>
</organism>
<gene>
    <name evidence="4" type="ORF">INT45_006826</name>
</gene>
<dbReference type="InterPro" id="IPR038904">
    <property type="entry name" value="BRAT1"/>
</dbReference>
<sequence length="553" mass="62133">MSVIFEWVPRPLALLVDGTFISDNETENAKLAYAHIISKASDMISNPSKSDQVLAAISLLESAVILLQRFATFNSPEVISFQAELVTILDSSLGHSTTLNNKLSALAGSGYRLSYLKKTVAQATLGTLNALFTAFPECVTNSSLEKLLQVLSTSELSSVQLVLKITLKVILTTLHSFANRTEPKVIQSTLSLAAQKMLDILDSSSNMDSRSVALVLKTFKELLSHEKMSSVITSQDIAEPLVNMLKLKLMESEWDIRDAVIEFISFLFQQPITDAKIYLALEYELPLLVFERITDNEPYVRATALDALQNLMQSKEGWMFIQRNQHTRRIASELPGMLYDTEAFVRRAALDAIRCLVANRSCEGMVIEAVASSDQKSLNPDLVAARMDDPDSSVIVRMCRLFYDLWQLHLHESEQHKRSRTDNCSENGDTSEYISTFYTLKGDYWIIEATNATQRRVRAEAYDIIRRILNEQSSINTPIHQANAKKRVIETDNADKDAVFLEKLSNVDLAKLKITSNPEHLFQEALDINAEMMIHSLEPSHPGDDRNILDCYN</sequence>
<accession>A0A8H7RYH8</accession>
<dbReference type="GO" id="GO:0006974">
    <property type="term" value="P:DNA damage response"/>
    <property type="evidence" value="ECO:0007669"/>
    <property type="project" value="InterPro"/>
</dbReference>
<dbReference type="InterPro" id="IPR016024">
    <property type="entry name" value="ARM-type_fold"/>
</dbReference>
<evidence type="ECO:0000256" key="1">
    <source>
        <dbReference type="ARBA" id="ARBA00004496"/>
    </source>
</evidence>
<dbReference type="Gene3D" id="1.25.10.10">
    <property type="entry name" value="Leucine-rich Repeat Variant"/>
    <property type="match status" value="1"/>
</dbReference>
<dbReference type="InterPro" id="IPR011989">
    <property type="entry name" value="ARM-like"/>
</dbReference>
<evidence type="ECO:0000313" key="4">
    <source>
        <dbReference type="EMBL" id="KAG2218191.1"/>
    </source>
</evidence>
<dbReference type="Proteomes" id="UP000646827">
    <property type="component" value="Unassembled WGS sequence"/>
</dbReference>
<comment type="caution">
    <text evidence="4">The sequence shown here is derived from an EMBL/GenBank/DDBJ whole genome shotgun (WGS) entry which is preliminary data.</text>
</comment>
<dbReference type="GO" id="GO:0005634">
    <property type="term" value="C:nucleus"/>
    <property type="evidence" value="ECO:0007669"/>
    <property type="project" value="TreeGrafter"/>
</dbReference>
<comment type="similarity">
    <text evidence="3">Belongs to the BRAT1 family.</text>
</comment>
<dbReference type="PANTHER" id="PTHR21331">
    <property type="entry name" value="BRCA1-ASSOCIATED ATM ACTIVATOR 1"/>
    <property type="match status" value="1"/>
</dbReference>
<reference evidence="4 5" key="1">
    <citation type="submission" date="2020-12" db="EMBL/GenBank/DDBJ databases">
        <title>Metabolic potential, ecology and presence of endohyphal bacteria is reflected in genomic diversity of Mucoromycotina.</title>
        <authorList>
            <person name="Muszewska A."/>
            <person name="Okrasinska A."/>
            <person name="Steczkiewicz K."/>
            <person name="Drgas O."/>
            <person name="Orlowska M."/>
            <person name="Perlinska-Lenart U."/>
            <person name="Aleksandrzak-Piekarczyk T."/>
            <person name="Szatraj K."/>
            <person name="Zielenkiewicz U."/>
            <person name="Pilsyk S."/>
            <person name="Malc E."/>
            <person name="Mieczkowski P."/>
            <person name="Kruszewska J.S."/>
            <person name="Biernat P."/>
            <person name="Pawlowska J."/>
        </authorList>
    </citation>
    <scope>NUCLEOTIDE SEQUENCE [LARGE SCALE GENOMIC DNA]</scope>
    <source>
        <strain evidence="4 5">CBS 142.35</strain>
    </source>
</reference>
<evidence type="ECO:0000256" key="2">
    <source>
        <dbReference type="ARBA" id="ARBA00022490"/>
    </source>
</evidence>
<dbReference type="EMBL" id="JAEPRB010000246">
    <property type="protein sequence ID" value="KAG2218191.1"/>
    <property type="molecule type" value="Genomic_DNA"/>
</dbReference>
<dbReference type="PANTHER" id="PTHR21331:SF2">
    <property type="entry name" value="BRCA1-ASSOCIATED ATM ACTIVATOR 1"/>
    <property type="match status" value="1"/>
</dbReference>